<dbReference type="PANTHER" id="PTHR11562:SF17">
    <property type="entry name" value="RE54080P-RELATED"/>
    <property type="match status" value="1"/>
</dbReference>
<comment type="subcellular location">
    <subcellularLocation>
        <location evidence="1">Membrane</location>
        <topology evidence="1">Multi-pass membrane protein</topology>
    </subcellularLocation>
</comment>
<dbReference type="NCBIfam" id="TIGR01297">
    <property type="entry name" value="CDF"/>
    <property type="match status" value="1"/>
</dbReference>
<dbReference type="Proteomes" id="UP000001844">
    <property type="component" value="Chromosome"/>
</dbReference>
<feature type="transmembrane region" description="Helical" evidence="6">
    <location>
        <begin position="56"/>
        <end position="74"/>
    </location>
</feature>
<evidence type="ECO:0000259" key="7">
    <source>
        <dbReference type="Pfam" id="PF01545"/>
    </source>
</evidence>
<dbReference type="SUPFAM" id="SSF161111">
    <property type="entry name" value="Cation efflux protein transmembrane domain-like"/>
    <property type="match status" value="1"/>
</dbReference>
<reference evidence="9" key="1">
    <citation type="submission" date="2010-04" db="EMBL/GenBank/DDBJ databases">
        <title>Complete genome sequence of Nitrosococcus halophilus Nc4, a salt-adapted, aerobic obligate ammonia-oxidizing sulfur purple bacterium.</title>
        <authorList>
            <consortium name="US DOE Joint Genome Institute"/>
            <person name="Campbell M.A."/>
            <person name="Malfatti S.A."/>
            <person name="Chain P.S.G."/>
            <person name="Heidelberg J.F."/>
            <person name="Ward B.B."/>
            <person name="Klotz M.G."/>
        </authorList>
    </citation>
    <scope>NUCLEOTIDE SEQUENCE [LARGE SCALE GENOMIC DNA]</scope>
    <source>
        <strain evidence="9">Nc4</strain>
    </source>
</reference>
<organism evidence="8 9">
    <name type="scientific">Nitrosococcus halophilus (strain Nc4)</name>
    <dbReference type="NCBI Taxonomy" id="472759"/>
    <lineage>
        <taxon>Bacteria</taxon>
        <taxon>Pseudomonadati</taxon>
        <taxon>Pseudomonadota</taxon>
        <taxon>Gammaproteobacteria</taxon>
        <taxon>Chromatiales</taxon>
        <taxon>Chromatiaceae</taxon>
        <taxon>Nitrosococcus</taxon>
    </lineage>
</organism>
<protein>
    <submittedName>
        <fullName evidence="8">Cation diffusion facilitator family transporter</fullName>
    </submittedName>
</protein>
<evidence type="ECO:0000313" key="9">
    <source>
        <dbReference type="Proteomes" id="UP000001844"/>
    </source>
</evidence>
<accession>D5C2F4</accession>
<dbReference type="STRING" id="472759.Nhal_1685"/>
<dbReference type="RefSeq" id="WP_013032700.1">
    <property type="nucleotide sequence ID" value="NC_013960.1"/>
</dbReference>
<dbReference type="KEGG" id="nhl:Nhal_1685"/>
<evidence type="ECO:0000313" key="8">
    <source>
        <dbReference type="EMBL" id="ADE14813.1"/>
    </source>
</evidence>
<dbReference type="eggNOG" id="COG1230">
    <property type="taxonomic scope" value="Bacteria"/>
</dbReference>
<keyword evidence="4 6" id="KW-1133">Transmembrane helix</keyword>
<dbReference type="InterPro" id="IPR050681">
    <property type="entry name" value="CDF/SLC30A"/>
</dbReference>
<keyword evidence="3" id="KW-0864">Zinc transport</keyword>
<dbReference type="AlphaFoldDB" id="D5C2F4"/>
<dbReference type="PANTHER" id="PTHR11562">
    <property type="entry name" value="CATION EFFLUX PROTEIN/ ZINC TRANSPORTER"/>
    <property type="match status" value="1"/>
</dbReference>
<gene>
    <name evidence="8" type="ordered locus">Nhal_1685</name>
</gene>
<dbReference type="InterPro" id="IPR027469">
    <property type="entry name" value="Cation_efflux_TMD_sf"/>
</dbReference>
<keyword evidence="3" id="KW-0813">Transport</keyword>
<evidence type="ECO:0000256" key="2">
    <source>
        <dbReference type="ARBA" id="ARBA00022692"/>
    </source>
</evidence>
<dbReference type="GO" id="GO:0005886">
    <property type="term" value="C:plasma membrane"/>
    <property type="evidence" value="ECO:0007669"/>
    <property type="project" value="TreeGrafter"/>
</dbReference>
<keyword evidence="3" id="KW-0862">Zinc</keyword>
<name>D5C2F4_NITHN</name>
<dbReference type="OrthoDB" id="9799649at2"/>
<feature type="transmembrane region" description="Helical" evidence="6">
    <location>
        <begin position="81"/>
        <end position="101"/>
    </location>
</feature>
<dbReference type="Pfam" id="PF01545">
    <property type="entry name" value="Cation_efflux"/>
    <property type="match status" value="1"/>
</dbReference>
<keyword evidence="5 6" id="KW-0472">Membrane</keyword>
<keyword evidence="9" id="KW-1185">Reference proteome</keyword>
<evidence type="ECO:0000256" key="6">
    <source>
        <dbReference type="SAM" id="Phobius"/>
    </source>
</evidence>
<dbReference type="InterPro" id="IPR058533">
    <property type="entry name" value="Cation_efflux_TM"/>
</dbReference>
<dbReference type="InterPro" id="IPR002524">
    <property type="entry name" value="Cation_efflux"/>
</dbReference>
<keyword evidence="3" id="KW-0406">Ion transport</keyword>
<evidence type="ECO:0000256" key="4">
    <source>
        <dbReference type="ARBA" id="ARBA00022989"/>
    </source>
</evidence>
<evidence type="ECO:0000256" key="1">
    <source>
        <dbReference type="ARBA" id="ARBA00004141"/>
    </source>
</evidence>
<dbReference type="GO" id="GO:0005385">
    <property type="term" value="F:zinc ion transmembrane transporter activity"/>
    <property type="evidence" value="ECO:0007669"/>
    <property type="project" value="TreeGrafter"/>
</dbReference>
<proteinExistence type="predicted"/>
<keyword evidence="2 6" id="KW-0812">Transmembrane</keyword>
<feature type="transmembrane region" description="Helical" evidence="6">
    <location>
        <begin position="153"/>
        <end position="170"/>
    </location>
</feature>
<sequence>MANCCEDKSCEITVMRERHGRVLWVVLIINAVMFLIEGTAGLIAHSTSLLADALDMLGDALVYGFSLFVVARSARWQASAALVKGIFMLAFGLGVLVEAFYKVFHPIMPGVETMGIVGAMALAANLVCFSLLYRHRDDNLNMSSTWLCSRNDLIANIGVLAAAGGSFLLASRWPDIIVGGMIAVLFLSSSLSVLRQSIRVLRMPPDLSAQEVIPWLHTSQAKADLDEAIAWAEEHPPAETGFDELERKI</sequence>
<feature type="transmembrane region" description="Helical" evidence="6">
    <location>
        <begin position="176"/>
        <end position="194"/>
    </location>
</feature>
<dbReference type="EMBL" id="CP001798">
    <property type="protein sequence ID" value="ADE14813.1"/>
    <property type="molecule type" value="Genomic_DNA"/>
</dbReference>
<feature type="domain" description="Cation efflux protein transmembrane" evidence="7">
    <location>
        <begin position="23"/>
        <end position="201"/>
    </location>
</feature>
<dbReference type="HOGENOM" id="CLU_013430_8_0_6"/>
<feature type="transmembrane region" description="Helical" evidence="6">
    <location>
        <begin position="22"/>
        <end position="44"/>
    </location>
</feature>
<dbReference type="Gene3D" id="1.20.1510.10">
    <property type="entry name" value="Cation efflux protein transmembrane domain"/>
    <property type="match status" value="1"/>
</dbReference>
<evidence type="ECO:0000256" key="3">
    <source>
        <dbReference type="ARBA" id="ARBA00022906"/>
    </source>
</evidence>
<feature type="transmembrane region" description="Helical" evidence="6">
    <location>
        <begin position="113"/>
        <end position="133"/>
    </location>
</feature>
<evidence type="ECO:0000256" key="5">
    <source>
        <dbReference type="ARBA" id="ARBA00023136"/>
    </source>
</evidence>